<evidence type="ECO:0000256" key="7">
    <source>
        <dbReference type="SAM" id="MobiDB-lite"/>
    </source>
</evidence>
<dbReference type="InParanoid" id="A0A3N1HL62"/>
<evidence type="ECO:0000256" key="5">
    <source>
        <dbReference type="ARBA" id="ARBA00022842"/>
    </source>
</evidence>
<dbReference type="SFLD" id="SFLDS00005">
    <property type="entry name" value="Isoprenoid_Synthase_Type_I"/>
    <property type="match status" value="1"/>
</dbReference>
<sequence>MAVGGTAVGGRREPVASGTLDGVTPPLRPPGSRTPLGAGTPGGLLVGVGPLAERVTAHMVAVEAQLRSAVSQSDRLADSTSRHLVEAGGKRVRPQLALLAAELGHGAVPEVVQAAVVVELTHLATLYHDDVMDSAPLRRGAPAAQQVWGNNVAILTGDLLFARASRLVAALGPRAVEIQAQTFERLCLGQLHETVGPEDGEEPVGHYLQVLADKTGSLIATAARFGAMFGGCDDEVVDLVVRYGERVGVAFQLADDVIDLDDDDSGKRAGTDLRERVPTLPVLLARRAAAAGDADAAAALALVDGPLDGDDELARAVAALRALPSTDEARRHARACAEEAVEALGALPDGEVRDALAAFAAAIADRTR</sequence>
<comment type="cofactor">
    <cofactor evidence="1">
        <name>Mg(2+)</name>
        <dbReference type="ChEBI" id="CHEBI:18420"/>
    </cofactor>
</comment>
<dbReference type="CDD" id="cd00685">
    <property type="entry name" value="Trans_IPPS_HT"/>
    <property type="match status" value="1"/>
</dbReference>
<dbReference type="SFLD" id="SFLDG01017">
    <property type="entry name" value="Polyprenyl_Transferase_Like"/>
    <property type="match status" value="1"/>
</dbReference>
<comment type="similarity">
    <text evidence="2 6">Belongs to the FPP/GGPP synthase family.</text>
</comment>
<dbReference type="AlphaFoldDB" id="A0A3N1HL62"/>
<name>A0A3N1HL62_9ACTN</name>
<evidence type="ECO:0000256" key="2">
    <source>
        <dbReference type="ARBA" id="ARBA00006706"/>
    </source>
</evidence>
<keyword evidence="5" id="KW-0460">Magnesium</keyword>
<dbReference type="PANTHER" id="PTHR12001:SF69">
    <property type="entry name" value="ALL TRANS-POLYPRENYL-DIPHOSPHATE SYNTHASE PDSS1"/>
    <property type="match status" value="1"/>
</dbReference>
<protein>
    <submittedName>
        <fullName evidence="8">Heptaprenyl diphosphate synthase</fullName>
    </submittedName>
</protein>
<accession>A0A3N1HL62</accession>
<evidence type="ECO:0000256" key="1">
    <source>
        <dbReference type="ARBA" id="ARBA00001946"/>
    </source>
</evidence>
<dbReference type="PROSITE" id="PS00444">
    <property type="entry name" value="POLYPRENYL_SYNTHASE_2"/>
    <property type="match status" value="1"/>
</dbReference>
<dbReference type="InterPro" id="IPR000092">
    <property type="entry name" value="Polyprenyl_synt"/>
</dbReference>
<dbReference type="GO" id="GO:0008299">
    <property type="term" value="P:isoprenoid biosynthetic process"/>
    <property type="evidence" value="ECO:0007669"/>
    <property type="project" value="InterPro"/>
</dbReference>
<keyword evidence="9" id="KW-1185">Reference proteome</keyword>
<reference evidence="8 9" key="1">
    <citation type="journal article" date="2015" name="Stand. Genomic Sci.">
        <title>Genomic Encyclopedia of Bacterial and Archaeal Type Strains, Phase III: the genomes of soil and plant-associated and newly described type strains.</title>
        <authorList>
            <person name="Whitman W.B."/>
            <person name="Woyke T."/>
            <person name="Klenk H.P."/>
            <person name="Zhou Y."/>
            <person name="Lilburn T.G."/>
            <person name="Beck B.J."/>
            <person name="De Vos P."/>
            <person name="Vandamme P."/>
            <person name="Eisen J.A."/>
            <person name="Garrity G."/>
            <person name="Hugenholtz P."/>
            <person name="Kyrpides N.C."/>
        </authorList>
    </citation>
    <scope>NUCLEOTIDE SEQUENCE [LARGE SCALE GENOMIC DNA]</scope>
    <source>
        <strain evidence="8 9">CECT 7306</strain>
    </source>
</reference>
<evidence type="ECO:0000256" key="3">
    <source>
        <dbReference type="ARBA" id="ARBA00022679"/>
    </source>
</evidence>
<evidence type="ECO:0000256" key="6">
    <source>
        <dbReference type="RuleBase" id="RU004466"/>
    </source>
</evidence>
<dbReference type="GO" id="GO:0046872">
    <property type="term" value="F:metal ion binding"/>
    <property type="evidence" value="ECO:0007669"/>
    <property type="project" value="UniProtKB-KW"/>
</dbReference>
<keyword evidence="3 6" id="KW-0808">Transferase</keyword>
<dbReference type="FunCoup" id="A0A3N1HL62">
    <property type="interactions" value="212"/>
</dbReference>
<feature type="region of interest" description="Disordered" evidence="7">
    <location>
        <begin position="1"/>
        <end position="41"/>
    </location>
</feature>
<proteinExistence type="inferred from homology"/>
<evidence type="ECO:0000313" key="8">
    <source>
        <dbReference type="EMBL" id="ROP43258.1"/>
    </source>
</evidence>
<dbReference type="SUPFAM" id="SSF48576">
    <property type="entry name" value="Terpenoid synthases"/>
    <property type="match status" value="1"/>
</dbReference>
<comment type="caution">
    <text evidence="8">The sequence shown here is derived from an EMBL/GenBank/DDBJ whole genome shotgun (WGS) entry which is preliminary data.</text>
</comment>
<dbReference type="GO" id="GO:0004659">
    <property type="term" value="F:prenyltransferase activity"/>
    <property type="evidence" value="ECO:0007669"/>
    <property type="project" value="InterPro"/>
</dbReference>
<dbReference type="PANTHER" id="PTHR12001">
    <property type="entry name" value="GERANYLGERANYL PYROPHOSPHATE SYNTHASE"/>
    <property type="match status" value="1"/>
</dbReference>
<dbReference type="Pfam" id="PF00348">
    <property type="entry name" value="polyprenyl_synt"/>
    <property type="match status" value="1"/>
</dbReference>
<gene>
    <name evidence="8" type="ORF">EDC03_1859</name>
</gene>
<evidence type="ECO:0000256" key="4">
    <source>
        <dbReference type="ARBA" id="ARBA00022723"/>
    </source>
</evidence>
<dbReference type="InterPro" id="IPR033749">
    <property type="entry name" value="Polyprenyl_synt_CS"/>
</dbReference>
<organism evidence="8 9">
    <name type="scientific">Pseudokineococcus lusitanus</name>
    <dbReference type="NCBI Taxonomy" id="763993"/>
    <lineage>
        <taxon>Bacteria</taxon>
        <taxon>Bacillati</taxon>
        <taxon>Actinomycetota</taxon>
        <taxon>Actinomycetes</taxon>
        <taxon>Kineosporiales</taxon>
        <taxon>Kineosporiaceae</taxon>
        <taxon>Pseudokineococcus</taxon>
    </lineage>
</organism>
<keyword evidence="4" id="KW-0479">Metal-binding</keyword>
<dbReference type="Gene3D" id="1.10.600.10">
    <property type="entry name" value="Farnesyl Diphosphate Synthase"/>
    <property type="match status" value="1"/>
</dbReference>
<dbReference type="EMBL" id="RJKN01000004">
    <property type="protein sequence ID" value="ROP43258.1"/>
    <property type="molecule type" value="Genomic_DNA"/>
</dbReference>
<dbReference type="InterPro" id="IPR008949">
    <property type="entry name" value="Isoprenoid_synthase_dom_sf"/>
</dbReference>
<dbReference type="Proteomes" id="UP000276232">
    <property type="component" value="Unassembled WGS sequence"/>
</dbReference>
<evidence type="ECO:0000313" key="9">
    <source>
        <dbReference type="Proteomes" id="UP000276232"/>
    </source>
</evidence>